<dbReference type="InterPro" id="IPR007460">
    <property type="entry name" value="BrnT_toxin"/>
</dbReference>
<dbReference type="EMBL" id="FMXO01000023">
    <property type="protein sequence ID" value="SDB61062.1"/>
    <property type="molecule type" value="Genomic_DNA"/>
</dbReference>
<keyword evidence="2" id="KW-1185">Reference proteome</keyword>
<dbReference type="RefSeq" id="WP_092123850.1">
    <property type="nucleotide sequence ID" value="NZ_FMXO01000023.1"/>
</dbReference>
<evidence type="ECO:0000313" key="1">
    <source>
        <dbReference type="EMBL" id="SDB61062.1"/>
    </source>
</evidence>
<evidence type="ECO:0000313" key="2">
    <source>
        <dbReference type="Proteomes" id="UP000198771"/>
    </source>
</evidence>
<gene>
    <name evidence="1" type="ORF">SAMN05660653_03166</name>
</gene>
<accession>A0A1G6EUW4</accession>
<organism evidence="1 2">
    <name type="scientific">Desulfonatronum thiosulfatophilum</name>
    <dbReference type="NCBI Taxonomy" id="617002"/>
    <lineage>
        <taxon>Bacteria</taxon>
        <taxon>Pseudomonadati</taxon>
        <taxon>Thermodesulfobacteriota</taxon>
        <taxon>Desulfovibrionia</taxon>
        <taxon>Desulfovibrionales</taxon>
        <taxon>Desulfonatronaceae</taxon>
        <taxon>Desulfonatronum</taxon>
    </lineage>
</organism>
<dbReference type="Pfam" id="PF04365">
    <property type="entry name" value="BrnT_toxin"/>
    <property type="match status" value="1"/>
</dbReference>
<protein>
    <submittedName>
        <fullName evidence="1">Uncharacterized protein</fullName>
    </submittedName>
</protein>
<proteinExistence type="predicted"/>
<dbReference type="InterPro" id="IPR038573">
    <property type="entry name" value="BrnT_sf"/>
</dbReference>
<name>A0A1G6EUW4_9BACT</name>
<dbReference type="AlphaFoldDB" id="A0A1G6EUW4"/>
<dbReference type="OrthoDB" id="9802417at2"/>
<dbReference type="Gene3D" id="3.10.450.530">
    <property type="entry name" value="Ribonuclease toxin, BrnT, of type II toxin-antitoxin system"/>
    <property type="match status" value="1"/>
</dbReference>
<dbReference type="STRING" id="617002.SAMN05660653_03166"/>
<dbReference type="Proteomes" id="UP000198771">
    <property type="component" value="Unassembled WGS sequence"/>
</dbReference>
<reference evidence="1 2" key="1">
    <citation type="submission" date="2016-10" db="EMBL/GenBank/DDBJ databases">
        <authorList>
            <person name="de Groot N.N."/>
        </authorList>
    </citation>
    <scope>NUCLEOTIDE SEQUENCE [LARGE SCALE GENOMIC DNA]</scope>
    <source>
        <strain evidence="1 2">ASO4-2</strain>
    </source>
</reference>
<sequence>MIDFEYDDGKSLANLEKHGIDFIDAQALWRDPDLLEIQAKSDDESRFLVIGLIGRKHWSAVITYRNGTIRLISVRRSRKREVELYES</sequence>